<gene>
    <name evidence="1" type="ORF">ACFORO_08465</name>
</gene>
<organism evidence="1 2">
    <name type="scientific">Amycolatopsis halotolerans</name>
    <dbReference type="NCBI Taxonomy" id="330083"/>
    <lineage>
        <taxon>Bacteria</taxon>
        <taxon>Bacillati</taxon>
        <taxon>Actinomycetota</taxon>
        <taxon>Actinomycetes</taxon>
        <taxon>Pseudonocardiales</taxon>
        <taxon>Pseudonocardiaceae</taxon>
        <taxon>Amycolatopsis</taxon>
    </lineage>
</organism>
<accession>A0ABV7QA79</accession>
<proteinExistence type="predicted"/>
<name>A0ABV7QA79_9PSEU</name>
<keyword evidence="2" id="KW-1185">Reference proteome</keyword>
<dbReference type="Proteomes" id="UP001595764">
    <property type="component" value="Unassembled WGS sequence"/>
</dbReference>
<dbReference type="EMBL" id="JBHRWI010000012">
    <property type="protein sequence ID" value="MFC3510192.1"/>
    <property type="molecule type" value="Genomic_DNA"/>
</dbReference>
<comment type="caution">
    <text evidence="1">The sequence shown here is derived from an EMBL/GenBank/DDBJ whole genome shotgun (WGS) entry which is preliminary data.</text>
</comment>
<protein>
    <submittedName>
        <fullName evidence="1">Uncharacterized protein</fullName>
    </submittedName>
</protein>
<sequence>MDEVLNLTLRAAVHDRLDYLDTLVGKADELSKSRLADTVITQLTSAWRELLAAHEPDEHGRCPACSAPRLFGRSRCTVWRTAHSCLIADTAGRSRSGRHHFRRRGQTP</sequence>
<reference evidence="2" key="1">
    <citation type="journal article" date="2019" name="Int. J. Syst. Evol. Microbiol.">
        <title>The Global Catalogue of Microorganisms (GCM) 10K type strain sequencing project: providing services to taxonomists for standard genome sequencing and annotation.</title>
        <authorList>
            <consortium name="The Broad Institute Genomics Platform"/>
            <consortium name="The Broad Institute Genome Sequencing Center for Infectious Disease"/>
            <person name="Wu L."/>
            <person name="Ma J."/>
        </authorList>
    </citation>
    <scope>NUCLEOTIDE SEQUENCE [LARGE SCALE GENOMIC DNA]</scope>
    <source>
        <strain evidence="2">CGMCC 4.7682</strain>
    </source>
</reference>
<evidence type="ECO:0000313" key="1">
    <source>
        <dbReference type="EMBL" id="MFC3510192.1"/>
    </source>
</evidence>
<evidence type="ECO:0000313" key="2">
    <source>
        <dbReference type="Proteomes" id="UP001595764"/>
    </source>
</evidence>